<reference evidence="4" key="1">
    <citation type="journal article" date="2019" name="Int. J. Syst. Evol. Microbiol.">
        <title>The Global Catalogue of Microorganisms (GCM) 10K type strain sequencing project: providing services to taxonomists for standard genome sequencing and annotation.</title>
        <authorList>
            <consortium name="The Broad Institute Genomics Platform"/>
            <consortium name="The Broad Institute Genome Sequencing Center for Infectious Disease"/>
            <person name="Wu L."/>
            <person name="Ma J."/>
        </authorList>
    </citation>
    <scope>NUCLEOTIDE SEQUENCE [LARGE SCALE GENOMIC DNA]</scope>
    <source>
        <strain evidence="4">CGMCC 4.7405</strain>
    </source>
</reference>
<evidence type="ECO:0000313" key="3">
    <source>
        <dbReference type="EMBL" id="MFC3895872.1"/>
    </source>
</evidence>
<name>A0ABV8C1P3_9PSEU</name>
<keyword evidence="4" id="KW-1185">Reference proteome</keyword>
<dbReference type="PANTHER" id="PTHR48081:SF8">
    <property type="entry name" value="ALPHA_BETA HYDROLASE FOLD-3 DOMAIN-CONTAINING PROTEIN-RELATED"/>
    <property type="match status" value="1"/>
</dbReference>
<dbReference type="InterPro" id="IPR013094">
    <property type="entry name" value="AB_hydrolase_3"/>
</dbReference>
<evidence type="ECO:0000259" key="2">
    <source>
        <dbReference type="Pfam" id="PF07859"/>
    </source>
</evidence>
<sequence length="317" mass="34720">MARHDPGSCDRRRLKQGLKIVKMVGMDPELEAFIPFFPKAELTDVVKERAFLAELAGGIPAETDGMEVEDRLVPGDPDVPVRIYRPHDAHGTVVWMHGGGWCIGDVETEHPWASRVAARSQATVISVGYRLAPENPFPAALDDAWTVLLWAHENADDPDLLAVAGHSAGGGLAAALALKARDEQGPPIRFQLLHQPGLDDRLTTWSARHFTDTPWYTRAKAVQAWAHYLGGQPATPYAAPARAEDLSDLPPAYIASAEFCPNRDEDIAYATRLMQSDVQVELHQWPGTFHGSQALLSADVSQRQFAEIGAVLRRAFA</sequence>
<accession>A0ABV8C1P3</accession>
<dbReference type="InterPro" id="IPR029058">
    <property type="entry name" value="AB_hydrolase_fold"/>
</dbReference>
<evidence type="ECO:0000313" key="4">
    <source>
        <dbReference type="Proteomes" id="UP001595690"/>
    </source>
</evidence>
<organism evidence="3 4">
    <name type="scientific">Lentzea rhizosphaerae</name>
    <dbReference type="NCBI Taxonomy" id="2041025"/>
    <lineage>
        <taxon>Bacteria</taxon>
        <taxon>Bacillati</taxon>
        <taxon>Actinomycetota</taxon>
        <taxon>Actinomycetes</taxon>
        <taxon>Pseudonocardiales</taxon>
        <taxon>Pseudonocardiaceae</taxon>
        <taxon>Lentzea</taxon>
    </lineage>
</organism>
<dbReference type="InterPro" id="IPR050300">
    <property type="entry name" value="GDXG_lipolytic_enzyme"/>
</dbReference>
<protein>
    <submittedName>
        <fullName evidence="3">Alpha/beta hydrolase</fullName>
    </submittedName>
</protein>
<dbReference type="Pfam" id="PF07859">
    <property type="entry name" value="Abhydrolase_3"/>
    <property type="match status" value="1"/>
</dbReference>
<dbReference type="Proteomes" id="UP001595690">
    <property type="component" value="Unassembled WGS sequence"/>
</dbReference>
<feature type="domain" description="Alpha/beta hydrolase fold-3" evidence="2">
    <location>
        <begin position="93"/>
        <end position="292"/>
    </location>
</feature>
<gene>
    <name evidence="3" type="ORF">ACFOWZ_30715</name>
</gene>
<comment type="caution">
    <text evidence="3">The sequence shown here is derived from an EMBL/GenBank/DDBJ whole genome shotgun (WGS) entry which is preliminary data.</text>
</comment>
<dbReference type="PANTHER" id="PTHR48081">
    <property type="entry name" value="AB HYDROLASE SUPERFAMILY PROTEIN C4A8.06C"/>
    <property type="match status" value="1"/>
</dbReference>
<dbReference type="GO" id="GO:0016787">
    <property type="term" value="F:hydrolase activity"/>
    <property type="evidence" value="ECO:0007669"/>
    <property type="project" value="UniProtKB-KW"/>
</dbReference>
<proteinExistence type="predicted"/>
<dbReference type="EMBL" id="JBHRZI010000027">
    <property type="protein sequence ID" value="MFC3895872.1"/>
    <property type="molecule type" value="Genomic_DNA"/>
</dbReference>
<dbReference type="Gene3D" id="3.40.50.1820">
    <property type="entry name" value="alpha/beta hydrolase"/>
    <property type="match status" value="1"/>
</dbReference>
<dbReference type="SUPFAM" id="SSF53474">
    <property type="entry name" value="alpha/beta-Hydrolases"/>
    <property type="match status" value="1"/>
</dbReference>
<keyword evidence="1 3" id="KW-0378">Hydrolase</keyword>
<evidence type="ECO:0000256" key="1">
    <source>
        <dbReference type="ARBA" id="ARBA00022801"/>
    </source>
</evidence>